<feature type="signal peptide" evidence="1">
    <location>
        <begin position="1"/>
        <end position="20"/>
    </location>
</feature>
<protein>
    <submittedName>
        <fullName evidence="2">Uncharacterized protein</fullName>
    </submittedName>
</protein>
<keyword evidence="1" id="KW-0732">Signal</keyword>
<dbReference type="AlphaFoldDB" id="A0AAN7ZJC7"/>
<evidence type="ECO:0000313" key="3">
    <source>
        <dbReference type="Proteomes" id="UP001329430"/>
    </source>
</evidence>
<gene>
    <name evidence="2" type="ORF">RI129_009940</name>
</gene>
<accession>A0AAN7ZJC7</accession>
<keyword evidence="3" id="KW-1185">Reference proteome</keyword>
<feature type="chain" id="PRO_5043037025" evidence="1">
    <location>
        <begin position="21"/>
        <end position="292"/>
    </location>
</feature>
<evidence type="ECO:0000313" key="2">
    <source>
        <dbReference type="EMBL" id="KAK5641393.1"/>
    </source>
</evidence>
<dbReference type="EMBL" id="JAVRBK010000007">
    <property type="protein sequence ID" value="KAK5641393.1"/>
    <property type="molecule type" value="Genomic_DNA"/>
</dbReference>
<reference evidence="2 3" key="1">
    <citation type="journal article" date="2024" name="Insects">
        <title>An Improved Chromosome-Level Genome Assembly of the Firefly Pyrocoelia pectoralis.</title>
        <authorList>
            <person name="Fu X."/>
            <person name="Meyer-Rochow V.B."/>
            <person name="Ballantyne L."/>
            <person name="Zhu X."/>
        </authorList>
    </citation>
    <scope>NUCLEOTIDE SEQUENCE [LARGE SCALE GENOMIC DNA]</scope>
    <source>
        <strain evidence="2">XCY_ONT2</strain>
    </source>
</reference>
<sequence>MNFREVLILVFGVCILSAFAKSTEEQAISTEAILKKELERFEAATKGFEQANINVKVIFTYPFTNDEGTLLKRDTVELRPNFFTSNPEGPQVPEKYGEDKYKSVFTLAKKLNLTAVASRQHFDEDGVLLEKTFLSDGIRMHYKDGNSHMVFDDDSTTSDDDDDDNAQDYVSMMKEFELPISVEITTYDESGAIVQTDKASYEPKKVTIISSDMTVTMQMKVAEALKRSCSMKSDPQKRILLLCRYLGIQFPEYSFNAVIGDGQHYVQSAVNLKLSFDGQVYLVWGTAKENEE</sequence>
<comment type="caution">
    <text evidence="2">The sequence shown here is derived from an EMBL/GenBank/DDBJ whole genome shotgun (WGS) entry which is preliminary data.</text>
</comment>
<name>A0AAN7ZJC7_9COLE</name>
<proteinExistence type="predicted"/>
<dbReference type="Proteomes" id="UP001329430">
    <property type="component" value="Chromosome 7"/>
</dbReference>
<evidence type="ECO:0000256" key="1">
    <source>
        <dbReference type="SAM" id="SignalP"/>
    </source>
</evidence>
<organism evidence="2 3">
    <name type="scientific">Pyrocoelia pectoralis</name>
    <dbReference type="NCBI Taxonomy" id="417401"/>
    <lineage>
        <taxon>Eukaryota</taxon>
        <taxon>Metazoa</taxon>
        <taxon>Ecdysozoa</taxon>
        <taxon>Arthropoda</taxon>
        <taxon>Hexapoda</taxon>
        <taxon>Insecta</taxon>
        <taxon>Pterygota</taxon>
        <taxon>Neoptera</taxon>
        <taxon>Endopterygota</taxon>
        <taxon>Coleoptera</taxon>
        <taxon>Polyphaga</taxon>
        <taxon>Elateriformia</taxon>
        <taxon>Elateroidea</taxon>
        <taxon>Lampyridae</taxon>
        <taxon>Lampyrinae</taxon>
        <taxon>Pyrocoelia</taxon>
    </lineage>
</organism>